<dbReference type="InterPro" id="IPR023635">
    <property type="entry name" value="Peptide_deformylase"/>
</dbReference>
<evidence type="ECO:0000313" key="7">
    <source>
        <dbReference type="EMBL" id="QBQ08026.1"/>
    </source>
</evidence>
<evidence type="ECO:0000256" key="2">
    <source>
        <dbReference type="ARBA" id="ARBA00022723"/>
    </source>
</evidence>
<dbReference type="InterPro" id="IPR036821">
    <property type="entry name" value="Peptide_deformylase_sf"/>
</dbReference>
<reference evidence="7 8" key="1">
    <citation type="submission" date="2019-03" db="EMBL/GenBank/DDBJ databases">
        <title>Complete genome sequence of Spiroplasma gladiatoris TG-1 (DSM 22552).</title>
        <authorList>
            <person name="Lin Y.-C."/>
            <person name="Chou L."/>
            <person name="Kuo C.-H."/>
        </authorList>
    </citation>
    <scope>NUCLEOTIDE SEQUENCE [LARGE SCALE GENOMIC DNA]</scope>
    <source>
        <strain evidence="7 8">TG-1</strain>
    </source>
</reference>
<evidence type="ECO:0000256" key="6">
    <source>
        <dbReference type="HAMAP-Rule" id="MF_00163"/>
    </source>
</evidence>
<dbReference type="NCBIfam" id="TIGR00079">
    <property type="entry name" value="pept_deformyl"/>
    <property type="match status" value="1"/>
</dbReference>
<dbReference type="Gene3D" id="3.90.45.10">
    <property type="entry name" value="Peptide deformylase"/>
    <property type="match status" value="1"/>
</dbReference>
<dbReference type="PIRSF" id="PIRSF004749">
    <property type="entry name" value="Pep_def"/>
    <property type="match status" value="1"/>
</dbReference>
<dbReference type="HAMAP" id="MF_00163">
    <property type="entry name" value="Pep_deformylase"/>
    <property type="match status" value="1"/>
</dbReference>
<comment type="similarity">
    <text evidence="1 6">Belongs to the polypeptide deformylase family.</text>
</comment>
<proteinExistence type="inferred from homology"/>
<sequence>MKLDLKKDLLQDQIPTNKWLCKDTQPEIIRAMSYDVELPLNKETELVMKKLIDFVRYSQDPNLNVKGSEDHLRPAVGLAAPQIGSNINMFFTRFEWDEENNDIEEFAMVNPKIIAKSEQIGYLKGGEGCLSVDSDHPGNVPRSYKIKISGYDWLTNKNLELTLRGYQAIVFQHEIEHNQGKLYYDRINKEEPQKIEENWIEL</sequence>
<dbReference type="FunFam" id="3.90.45.10:FF:000002">
    <property type="entry name" value="Peptide deformylase"/>
    <property type="match status" value="1"/>
</dbReference>
<feature type="binding site" evidence="6">
    <location>
        <position position="177"/>
    </location>
    <ligand>
        <name>Fe cation</name>
        <dbReference type="ChEBI" id="CHEBI:24875"/>
    </ligand>
</feature>
<dbReference type="EC" id="3.5.1.88" evidence="6"/>
<dbReference type="KEGG" id="sgq:SGLAD_v1c08270"/>
<dbReference type="GO" id="GO:0046872">
    <property type="term" value="F:metal ion binding"/>
    <property type="evidence" value="ECO:0007669"/>
    <property type="project" value="UniProtKB-KW"/>
</dbReference>
<keyword evidence="5 6" id="KW-0408">Iron</keyword>
<dbReference type="Pfam" id="PF01327">
    <property type="entry name" value="Pep_deformylase"/>
    <property type="match status" value="1"/>
</dbReference>
<dbReference type="AlphaFoldDB" id="A0A4P7AK32"/>
<dbReference type="Proteomes" id="UP000294309">
    <property type="component" value="Chromosome"/>
</dbReference>
<keyword evidence="3 6" id="KW-0378">Hydrolase</keyword>
<evidence type="ECO:0000256" key="4">
    <source>
        <dbReference type="ARBA" id="ARBA00022917"/>
    </source>
</evidence>
<dbReference type="EMBL" id="CP038013">
    <property type="protein sequence ID" value="QBQ08026.1"/>
    <property type="molecule type" value="Genomic_DNA"/>
</dbReference>
<dbReference type="CDD" id="cd00487">
    <property type="entry name" value="Pep_deformylase"/>
    <property type="match status" value="1"/>
</dbReference>
<accession>A0A4P7AK32</accession>
<evidence type="ECO:0000256" key="3">
    <source>
        <dbReference type="ARBA" id="ARBA00022801"/>
    </source>
</evidence>
<dbReference type="GO" id="GO:0006412">
    <property type="term" value="P:translation"/>
    <property type="evidence" value="ECO:0007669"/>
    <property type="project" value="UniProtKB-UniRule"/>
</dbReference>
<organism evidence="7 8">
    <name type="scientific">Spiroplasma gladiatoris</name>
    <dbReference type="NCBI Taxonomy" id="2143"/>
    <lineage>
        <taxon>Bacteria</taxon>
        <taxon>Bacillati</taxon>
        <taxon>Mycoplasmatota</taxon>
        <taxon>Mollicutes</taxon>
        <taxon>Entomoplasmatales</taxon>
        <taxon>Spiroplasmataceae</taxon>
        <taxon>Spiroplasma</taxon>
    </lineage>
</organism>
<keyword evidence="8" id="KW-1185">Reference proteome</keyword>
<gene>
    <name evidence="6 7" type="primary">def</name>
    <name evidence="7" type="ORF">SGLAD_v1c08270</name>
</gene>
<keyword evidence="2 6" id="KW-0479">Metal-binding</keyword>
<feature type="binding site" evidence="6">
    <location>
        <position position="173"/>
    </location>
    <ligand>
        <name>Fe cation</name>
        <dbReference type="ChEBI" id="CHEBI:24875"/>
    </ligand>
</feature>
<comment type="catalytic activity">
    <reaction evidence="6">
        <text>N-terminal N-formyl-L-methionyl-[peptide] + H2O = N-terminal L-methionyl-[peptide] + formate</text>
        <dbReference type="Rhea" id="RHEA:24420"/>
        <dbReference type="Rhea" id="RHEA-COMP:10639"/>
        <dbReference type="Rhea" id="RHEA-COMP:10640"/>
        <dbReference type="ChEBI" id="CHEBI:15377"/>
        <dbReference type="ChEBI" id="CHEBI:15740"/>
        <dbReference type="ChEBI" id="CHEBI:49298"/>
        <dbReference type="ChEBI" id="CHEBI:64731"/>
        <dbReference type="EC" id="3.5.1.88"/>
    </reaction>
</comment>
<dbReference type="PRINTS" id="PR01576">
    <property type="entry name" value="PDEFORMYLASE"/>
</dbReference>
<protein>
    <recommendedName>
        <fullName evidence="6">Peptide deformylase</fullName>
        <shortName evidence="6">PDF</shortName>
        <ecNumber evidence="6">3.5.1.88</ecNumber>
    </recommendedName>
    <alternativeName>
        <fullName evidence="6">Polypeptide deformylase</fullName>
    </alternativeName>
</protein>
<feature type="binding site" evidence="6">
    <location>
        <position position="129"/>
    </location>
    <ligand>
        <name>Fe cation</name>
        <dbReference type="ChEBI" id="CHEBI:24875"/>
    </ligand>
</feature>
<dbReference type="PANTHER" id="PTHR10458">
    <property type="entry name" value="PEPTIDE DEFORMYLASE"/>
    <property type="match status" value="1"/>
</dbReference>
<dbReference type="GO" id="GO:0042586">
    <property type="term" value="F:peptide deformylase activity"/>
    <property type="evidence" value="ECO:0007669"/>
    <property type="project" value="UniProtKB-UniRule"/>
</dbReference>
<name>A0A4P7AK32_9MOLU</name>
<evidence type="ECO:0000256" key="5">
    <source>
        <dbReference type="ARBA" id="ARBA00023004"/>
    </source>
</evidence>
<comment type="cofactor">
    <cofactor evidence="6">
        <name>Fe(2+)</name>
        <dbReference type="ChEBI" id="CHEBI:29033"/>
    </cofactor>
    <text evidence="6">Binds 1 Fe(2+) ion.</text>
</comment>
<dbReference type="SUPFAM" id="SSF56420">
    <property type="entry name" value="Peptide deformylase"/>
    <property type="match status" value="1"/>
</dbReference>
<dbReference type="OrthoDB" id="9784988at2"/>
<evidence type="ECO:0000256" key="1">
    <source>
        <dbReference type="ARBA" id="ARBA00010759"/>
    </source>
</evidence>
<comment type="function">
    <text evidence="6">Removes the formyl group from the N-terminal Met of newly synthesized proteins. Requires at least a dipeptide for an efficient rate of reaction. N-terminal L-methionine is a prerequisite for activity but the enzyme has broad specificity at other positions.</text>
</comment>
<keyword evidence="4 6" id="KW-0648">Protein biosynthesis</keyword>
<dbReference type="RefSeq" id="WP_134297938.1">
    <property type="nucleotide sequence ID" value="NZ_CP038013.1"/>
</dbReference>
<dbReference type="PANTHER" id="PTHR10458:SF8">
    <property type="entry name" value="PEPTIDE DEFORMYLASE 2"/>
    <property type="match status" value="1"/>
</dbReference>
<feature type="active site" evidence="6">
    <location>
        <position position="174"/>
    </location>
</feature>
<evidence type="ECO:0000313" key="8">
    <source>
        <dbReference type="Proteomes" id="UP000294309"/>
    </source>
</evidence>